<dbReference type="InterPro" id="IPR053738">
    <property type="entry name" value="Lambda_capsid_assembly"/>
</dbReference>
<dbReference type="RefSeq" id="WP_162664576.1">
    <property type="nucleotide sequence ID" value="NZ_CP048020.1"/>
</dbReference>
<dbReference type="AlphaFoldDB" id="A0A6P1Y3P5"/>
<dbReference type="Gene3D" id="3.90.1690.10">
    <property type="entry name" value="phage-related protein like domain"/>
    <property type="match status" value="1"/>
</dbReference>
<proteinExistence type="predicted"/>
<evidence type="ECO:0000313" key="2">
    <source>
        <dbReference type="Proteomes" id="UP000464374"/>
    </source>
</evidence>
<dbReference type="EMBL" id="CP048020">
    <property type="protein sequence ID" value="QHX44301.1"/>
    <property type="molecule type" value="Genomic_DNA"/>
</dbReference>
<gene>
    <name evidence="1" type="ORF">GWP43_13480</name>
</gene>
<evidence type="ECO:0000313" key="1">
    <source>
        <dbReference type="EMBL" id="QHX44301.1"/>
    </source>
</evidence>
<sequence>MPREQGYVSPLLSNLAVDYSAKVREGMVGPLLFPRVEVGKPSGKYAVFNEENIYKVPDVTLAGERSQANEFATSGTMQNYATTPYGLKAFIDKADLEFADGPFKLWERRKVELLITKLELAQEKRIADLVTNLSGRTTSLSGAGKTATNKWSSASDTKGGNPVEAINAAIKECFFRPNTMVLSEAVYDALEYHPVLLKYLGEANLIKKVDEANLAKLFRINKVIIAKGRADFGKRSEDKKVSPESIWGDSVVLCYTDSQWDQPCAGKTVAVKYREADNSGYVVRTWDEKDGGILGGEYVQVAHDVAELIVCKNLIYTIKEVL</sequence>
<dbReference type="Proteomes" id="UP000464374">
    <property type="component" value="Chromosome"/>
</dbReference>
<reference evidence="1 2" key="1">
    <citation type="submission" date="2020-01" db="EMBL/GenBank/DDBJ databases">
        <title>Complete genome sequence of a human oral phylogroup 1 Treponema sp. strain ATCC 700766, originally isolated from periodontitis dental plaque.</title>
        <authorList>
            <person name="Chan Y."/>
            <person name="Huo Y.-B."/>
            <person name="Yu X.-L."/>
            <person name="Zeng H."/>
            <person name="Leung W.-K."/>
            <person name="Watt R.M."/>
        </authorList>
    </citation>
    <scope>NUCLEOTIDE SEQUENCE [LARGE SCALE GENOMIC DNA]</scope>
    <source>
        <strain evidence="1 2">OMZ 804</strain>
    </source>
</reference>
<protein>
    <submittedName>
        <fullName evidence="1">Uncharacterized protein</fullName>
    </submittedName>
</protein>
<dbReference type="KEGG" id="trz:GWP43_13480"/>
<organism evidence="1 2">
    <name type="scientific">Treponema vincentii</name>
    <dbReference type="NCBI Taxonomy" id="69710"/>
    <lineage>
        <taxon>Bacteria</taxon>
        <taxon>Pseudomonadati</taxon>
        <taxon>Spirochaetota</taxon>
        <taxon>Spirochaetia</taxon>
        <taxon>Spirochaetales</taxon>
        <taxon>Treponemataceae</taxon>
        <taxon>Treponema</taxon>
    </lineage>
</organism>
<name>A0A6P1Y3P5_9SPIR</name>
<accession>A0A6P1Y3P5</accession>